<comment type="similarity">
    <text evidence="4">Belongs to the alkB family.</text>
</comment>
<evidence type="ECO:0000256" key="13">
    <source>
        <dbReference type="ARBA" id="ARBA00034996"/>
    </source>
</evidence>
<evidence type="ECO:0000256" key="17">
    <source>
        <dbReference type="ARBA" id="ARBA00070709"/>
    </source>
</evidence>
<dbReference type="InterPro" id="IPR012677">
    <property type="entry name" value="Nucleotide-bd_a/b_plait_sf"/>
</dbReference>
<comment type="function">
    <text evidence="14">Catalyzes the methylation of 5-carboxymethyl uridine to 5-methylcarboxymethyl uridine at the wobble position of the anticodon loop in tRNA via its methyltransferase domain. Catalyzes the last step in the formation of 5-methylcarboxymethyl uridine at the wobble position of the anticodon loop in target tRNA. Has a preference for tRNA(Arg) and tRNA(Glu), and does not bind tRNA(Lys). Binds tRNA and catalyzes the iron and alpha-ketoglutarate dependent hydroxylation of 5-methylcarboxymethyl uridine at the wobble position of the anticodon loop in tRNA via its dioxygenase domain, giving rise to 5-(S)-methoxycarbonylhydroxymethyluridine; has a preference for tRNA(Gly). Required for normal survival after DNA damage. May inhibit apoptosis and promote cell survival and angiogenesis.</text>
</comment>
<dbReference type="InterPro" id="IPR005123">
    <property type="entry name" value="Oxoglu/Fe-dep_dioxygenase_dom"/>
</dbReference>
<evidence type="ECO:0000256" key="6">
    <source>
        <dbReference type="ARBA" id="ARBA00022490"/>
    </source>
</evidence>
<comment type="similarity">
    <text evidence="3">Belongs to the CWF19 family.</text>
</comment>
<dbReference type="Pfam" id="PF04676">
    <property type="entry name" value="CwfJ_C_2"/>
    <property type="match status" value="1"/>
</dbReference>
<dbReference type="InterPro" id="IPR040194">
    <property type="entry name" value="Cwf19-like"/>
</dbReference>
<dbReference type="PROSITE" id="PS50102">
    <property type="entry name" value="RRM"/>
    <property type="match status" value="1"/>
</dbReference>
<evidence type="ECO:0000313" key="23">
    <source>
        <dbReference type="Proteomes" id="UP000007635"/>
    </source>
</evidence>
<dbReference type="InterPro" id="IPR006768">
    <property type="entry name" value="Cwf19-like_C_dom-1"/>
</dbReference>
<evidence type="ECO:0000256" key="11">
    <source>
        <dbReference type="ARBA" id="ARBA00023054"/>
    </source>
</evidence>
<comment type="catalytic activity">
    <reaction evidence="13">
        <text>5-(carboxymethyl)uridine(34) in tRNA + S-adenosyl-L-methionine = 5-(2-methoxy-2-oxoethyl)uridine(34) in tRNA + S-adenosyl-L-homocysteine</text>
        <dbReference type="Rhea" id="RHEA:43208"/>
        <dbReference type="Rhea" id="RHEA-COMP:10407"/>
        <dbReference type="Rhea" id="RHEA-COMP:10408"/>
        <dbReference type="ChEBI" id="CHEBI:57856"/>
        <dbReference type="ChEBI" id="CHEBI:59789"/>
        <dbReference type="ChEBI" id="CHEBI:74851"/>
        <dbReference type="ChEBI" id="CHEBI:74882"/>
        <dbReference type="EC" id="2.1.1.229"/>
    </reaction>
</comment>
<dbReference type="SUPFAM" id="SSF53335">
    <property type="entry name" value="S-adenosyl-L-methionine-dependent methyltransferases"/>
    <property type="match status" value="1"/>
</dbReference>
<dbReference type="Gene3D" id="3.30.70.330">
    <property type="match status" value="1"/>
</dbReference>
<evidence type="ECO:0000256" key="4">
    <source>
        <dbReference type="ARBA" id="ARBA00007879"/>
    </source>
</evidence>
<dbReference type="PROSITE" id="PS51471">
    <property type="entry name" value="FE2OG_OXY"/>
    <property type="match status" value="1"/>
</dbReference>
<dbReference type="GeneTree" id="ENSGT00940000155627"/>
<dbReference type="GO" id="GO:0000398">
    <property type="term" value="P:mRNA splicing, via spliceosome"/>
    <property type="evidence" value="ECO:0007669"/>
    <property type="project" value="TreeGrafter"/>
</dbReference>
<dbReference type="FunFam" id="3.30.70.330:FF:000570">
    <property type="entry name" value="ALKylated DNA repair protein AlkB homolog"/>
    <property type="match status" value="1"/>
</dbReference>
<keyword evidence="8" id="KW-0862">Zinc</keyword>
<feature type="compositionally biased region" description="Basic residues" evidence="19">
    <location>
        <begin position="593"/>
        <end position="614"/>
    </location>
</feature>
<dbReference type="InterPro" id="IPR029063">
    <property type="entry name" value="SAM-dependent_MTases_sf"/>
</dbReference>
<evidence type="ECO:0000256" key="15">
    <source>
        <dbReference type="ARBA" id="ARBA00049786"/>
    </source>
</evidence>
<name>A0AAQ4R976_GASAC</name>
<dbReference type="InterPro" id="IPR035979">
    <property type="entry name" value="RBD_domain_sf"/>
</dbReference>
<comment type="subcellular location">
    <subcellularLocation>
        <location evidence="2">Cytoplasm</location>
    </subcellularLocation>
</comment>
<feature type="compositionally biased region" description="Acidic residues" evidence="19">
    <location>
        <begin position="625"/>
        <end position="634"/>
    </location>
</feature>
<feature type="compositionally biased region" description="Basic and acidic residues" evidence="19">
    <location>
        <begin position="810"/>
        <end position="834"/>
    </location>
</feature>
<dbReference type="Pfam" id="PF00076">
    <property type="entry name" value="RRM_1"/>
    <property type="match status" value="1"/>
</dbReference>
<keyword evidence="12" id="KW-0511">Multifunctional enzyme</keyword>
<dbReference type="InterPro" id="IPR036265">
    <property type="entry name" value="HIT-like_sf"/>
</dbReference>
<dbReference type="SUPFAM" id="SSF51197">
    <property type="entry name" value="Clavaminate synthase-like"/>
    <property type="match status" value="1"/>
</dbReference>
<dbReference type="SMART" id="SM00360">
    <property type="entry name" value="RRM"/>
    <property type="match status" value="1"/>
</dbReference>
<dbReference type="FunFam" id="2.60.120.590:FF:000012">
    <property type="entry name" value="AlkB homolog 8, tRNA methyltransferase"/>
    <property type="match status" value="1"/>
</dbReference>
<keyword evidence="11" id="KW-0175">Coiled coil</keyword>
<feature type="region of interest" description="Disordered" evidence="19">
    <location>
        <begin position="786"/>
        <end position="1069"/>
    </location>
</feature>
<evidence type="ECO:0000256" key="3">
    <source>
        <dbReference type="ARBA" id="ARBA00006795"/>
    </source>
</evidence>
<feature type="domain" description="Fe2OG dioxygenase" evidence="21">
    <location>
        <begin position="283"/>
        <end position="403"/>
    </location>
</feature>
<proteinExistence type="inferred from homology"/>
<dbReference type="GO" id="GO:0008757">
    <property type="term" value="F:S-adenosylmethionine-dependent methyltransferase activity"/>
    <property type="evidence" value="ECO:0007669"/>
    <property type="project" value="InterPro"/>
</dbReference>
<evidence type="ECO:0000259" key="20">
    <source>
        <dbReference type="PROSITE" id="PS50102"/>
    </source>
</evidence>
<dbReference type="GO" id="GO:0005737">
    <property type="term" value="C:cytoplasm"/>
    <property type="evidence" value="ECO:0007669"/>
    <property type="project" value="UniProtKB-SubCell"/>
</dbReference>
<dbReference type="InterPro" id="IPR013216">
    <property type="entry name" value="Methyltransf_11"/>
</dbReference>
<dbReference type="CDD" id="cd12431">
    <property type="entry name" value="RRM_ALKBH8"/>
    <property type="match status" value="1"/>
</dbReference>
<comment type="cofactor">
    <cofactor evidence="1">
        <name>Fe(2+)</name>
        <dbReference type="ChEBI" id="CHEBI:29033"/>
    </cofactor>
</comment>
<keyword evidence="10" id="KW-0408">Iron</keyword>
<evidence type="ECO:0000256" key="10">
    <source>
        <dbReference type="ARBA" id="ARBA00023004"/>
    </source>
</evidence>
<dbReference type="GO" id="GO:0071014">
    <property type="term" value="C:post-mRNA release spliceosomal complex"/>
    <property type="evidence" value="ECO:0007669"/>
    <property type="project" value="TreeGrafter"/>
</dbReference>
<feature type="region of interest" description="Disordered" evidence="19">
    <location>
        <begin position="587"/>
        <end position="661"/>
    </location>
</feature>
<dbReference type="Pfam" id="PF04677">
    <property type="entry name" value="CwfJ_C_1"/>
    <property type="match status" value="1"/>
</dbReference>
<dbReference type="GO" id="GO:0106335">
    <property type="term" value="F:tRNA (5-carboxymethyluridine(34)-5-O)-methyltransferase activity"/>
    <property type="evidence" value="ECO:0007669"/>
    <property type="project" value="UniProtKB-EC"/>
</dbReference>
<dbReference type="Proteomes" id="UP000007635">
    <property type="component" value="Chromosome I"/>
</dbReference>
<reference evidence="22" key="3">
    <citation type="submission" date="2025-09" db="UniProtKB">
        <authorList>
            <consortium name="Ensembl"/>
        </authorList>
    </citation>
    <scope>IDENTIFICATION</scope>
</reference>
<dbReference type="PANTHER" id="PTHR12072">
    <property type="entry name" value="CWF19, CELL CYCLE CONTROL PROTEIN"/>
    <property type="match status" value="1"/>
</dbReference>
<dbReference type="Gene3D" id="3.40.50.150">
    <property type="entry name" value="Vaccinia Virus protein VP39"/>
    <property type="match status" value="1"/>
</dbReference>
<dbReference type="SUPFAM" id="SSF54928">
    <property type="entry name" value="RNA-binding domain, RBD"/>
    <property type="match status" value="1"/>
</dbReference>
<dbReference type="PANTHER" id="PTHR12072:SF5">
    <property type="entry name" value="CWF19-LIKE PROTEIN 2"/>
    <property type="match status" value="1"/>
</dbReference>
<evidence type="ECO:0000256" key="2">
    <source>
        <dbReference type="ARBA" id="ARBA00004496"/>
    </source>
</evidence>
<evidence type="ECO:0000256" key="16">
    <source>
        <dbReference type="ARBA" id="ARBA00049802"/>
    </source>
</evidence>
<dbReference type="Ensembl" id="ENSGACT00000079969.1">
    <property type="protein sequence ID" value="ENSGACP00000059600.1"/>
    <property type="gene ID" value="ENSGACG00000008165.2"/>
</dbReference>
<reference evidence="22 23" key="1">
    <citation type="journal article" date="2021" name="G3 (Bethesda)">
        <title>Improved contiguity of the threespine stickleback genome using long-read sequencing.</title>
        <authorList>
            <person name="Nath S."/>
            <person name="Shaw D.E."/>
            <person name="White M.A."/>
        </authorList>
    </citation>
    <scope>NUCLEOTIDE SEQUENCE [LARGE SCALE GENOMIC DNA]</scope>
    <source>
        <strain evidence="22 23">Lake Benthic</strain>
    </source>
</reference>
<reference evidence="22" key="2">
    <citation type="submission" date="2025-08" db="UniProtKB">
        <authorList>
            <consortium name="Ensembl"/>
        </authorList>
    </citation>
    <scope>IDENTIFICATION</scope>
</reference>
<evidence type="ECO:0000256" key="19">
    <source>
        <dbReference type="SAM" id="MobiDB-lite"/>
    </source>
</evidence>
<feature type="compositionally biased region" description="Basic and acidic residues" evidence="19">
    <location>
        <begin position="842"/>
        <end position="923"/>
    </location>
</feature>
<evidence type="ECO:0000256" key="12">
    <source>
        <dbReference type="ARBA" id="ARBA00023268"/>
    </source>
</evidence>
<keyword evidence="6" id="KW-0963">Cytoplasm</keyword>
<dbReference type="InterPro" id="IPR037151">
    <property type="entry name" value="AlkB-like_sf"/>
</dbReference>
<evidence type="ECO:0000313" key="22">
    <source>
        <dbReference type="Ensembl" id="ENSGACP00000059600.1"/>
    </source>
</evidence>
<dbReference type="InterPro" id="IPR000504">
    <property type="entry name" value="RRM_dom"/>
</dbReference>
<dbReference type="GO" id="GO:0003723">
    <property type="term" value="F:RNA binding"/>
    <property type="evidence" value="ECO:0007669"/>
    <property type="project" value="UniProtKB-UniRule"/>
</dbReference>
<dbReference type="SUPFAM" id="SSF54197">
    <property type="entry name" value="HIT-like"/>
    <property type="match status" value="1"/>
</dbReference>
<feature type="region of interest" description="Disordered" evidence="19">
    <location>
        <begin position="1140"/>
        <end position="1164"/>
    </location>
</feature>
<dbReference type="FunFam" id="3.30.428.10:FF:000021">
    <property type="entry name" value="CWF19-like protein 2 homolog"/>
    <property type="match status" value="1"/>
</dbReference>
<evidence type="ECO:0000256" key="18">
    <source>
        <dbReference type="PROSITE-ProRule" id="PRU00176"/>
    </source>
</evidence>
<feature type="compositionally biased region" description="Polar residues" evidence="19">
    <location>
        <begin position="940"/>
        <end position="950"/>
    </location>
</feature>
<evidence type="ECO:0000256" key="7">
    <source>
        <dbReference type="ARBA" id="ARBA00022691"/>
    </source>
</evidence>
<evidence type="ECO:0000256" key="14">
    <source>
        <dbReference type="ARBA" id="ARBA00045506"/>
    </source>
</evidence>
<evidence type="ECO:0000256" key="8">
    <source>
        <dbReference type="ARBA" id="ARBA00022833"/>
    </source>
</evidence>
<dbReference type="EC" id="2.1.1.229" evidence="5"/>
<feature type="domain" description="RRM" evidence="20">
    <location>
        <begin position="107"/>
        <end position="185"/>
    </location>
</feature>
<dbReference type="Gene3D" id="2.60.120.590">
    <property type="entry name" value="Alpha-ketoglutarate-dependent dioxygenase AlkB-like"/>
    <property type="match status" value="1"/>
</dbReference>
<evidence type="ECO:0000256" key="5">
    <source>
        <dbReference type="ARBA" id="ARBA00012808"/>
    </source>
</evidence>
<keyword evidence="7" id="KW-0949">S-adenosyl-L-methionine</keyword>
<keyword evidence="23" id="KW-1185">Reference proteome</keyword>
<evidence type="ECO:0000256" key="1">
    <source>
        <dbReference type="ARBA" id="ARBA00001954"/>
    </source>
</evidence>
<protein>
    <recommendedName>
        <fullName evidence="17">CWF19-like protein 2</fullName>
        <ecNumber evidence="5">2.1.1.229</ecNumber>
    </recommendedName>
    <alternativeName>
        <fullName evidence="15">Alkylated DNA repair protein alkB homolog 8</fullName>
    </alternativeName>
    <alternativeName>
        <fullName evidence="16">S-adenosyl-L-methionine-dependent tRNA methyltransferase ALKBH8</fullName>
    </alternativeName>
</protein>
<dbReference type="InterPro" id="IPR006767">
    <property type="entry name" value="Cwf19-like_C_dom-2"/>
</dbReference>
<dbReference type="Pfam" id="PF08241">
    <property type="entry name" value="Methyltransf_11"/>
    <property type="match status" value="1"/>
</dbReference>
<dbReference type="Pfam" id="PF13532">
    <property type="entry name" value="2OG-FeII_Oxy_2"/>
    <property type="match status" value="1"/>
</dbReference>
<feature type="compositionally biased region" description="Basic and acidic residues" evidence="19">
    <location>
        <begin position="1008"/>
        <end position="1028"/>
    </location>
</feature>
<organism evidence="22 23">
    <name type="scientific">Gasterosteus aculeatus aculeatus</name>
    <name type="common">three-spined stickleback</name>
    <dbReference type="NCBI Taxonomy" id="481459"/>
    <lineage>
        <taxon>Eukaryota</taxon>
        <taxon>Metazoa</taxon>
        <taxon>Chordata</taxon>
        <taxon>Craniata</taxon>
        <taxon>Vertebrata</taxon>
        <taxon>Euteleostomi</taxon>
        <taxon>Actinopterygii</taxon>
        <taxon>Neopterygii</taxon>
        <taxon>Teleostei</taxon>
        <taxon>Neoteleostei</taxon>
        <taxon>Acanthomorphata</taxon>
        <taxon>Eupercaria</taxon>
        <taxon>Perciformes</taxon>
        <taxon>Cottioidei</taxon>
        <taxon>Gasterosteales</taxon>
        <taxon>Gasterosteidae</taxon>
        <taxon>Gasterosteus</taxon>
    </lineage>
</organism>
<feature type="compositionally biased region" description="Acidic residues" evidence="19">
    <location>
        <begin position="1053"/>
        <end position="1069"/>
    </location>
</feature>
<dbReference type="InterPro" id="IPR034256">
    <property type="entry name" value="ALKBH8_RRM"/>
</dbReference>
<evidence type="ECO:0000256" key="9">
    <source>
        <dbReference type="ARBA" id="ARBA00022884"/>
    </source>
</evidence>
<evidence type="ECO:0000259" key="21">
    <source>
        <dbReference type="PROSITE" id="PS51471"/>
    </source>
</evidence>
<dbReference type="InterPro" id="IPR027450">
    <property type="entry name" value="AlkB-like"/>
</dbReference>
<keyword evidence="9 18" id="KW-0694">RNA-binding</keyword>
<accession>A0AAQ4R976</accession>
<sequence>MVLLRYYINISALKRASNEPGMRLNHQKAPGTGTLLSWEEIRREPSVFDDRCTRTTLRGRTMDAGTGNSVGAVRRSKEDRKVLRKQLKASHTLLKHEGIRTTPQPTKTLVVANGGLGNGVSREELSAALGEMGELETLIMHPHKPYAFVTYRSEESARKAHVRLNGEKLECRESSVTLYLSYVNSVTCEEEVSVPLPDGLVLVEDFVSQEEEAVLLAAIDWSSTNDDFTAKKALKHRKVKHYGFEFRYDNNNVDKDKPLAAGIPQECLPFLERCVKNKHIDILPDQLTVNQYESGQGIPPHVDTHSAFEDTILSLSLGAMTVMEFRHPDGRLVAVVLPGRSLLVMKGESRYLWTHGITARKFDTVPARGPQSPARTAPDLSACSNLTLSKRDTRTSLTFRKIRHEPCGCAFPSACDSQVAPLAPPPPSPPSLPCCHADAALLEEEYVHRVYDAIASHFSSTRHSPWPRVCHFLSTLPAGAVLADVGCGNGKYLGVNPEVMAVGCDRSSALVHICAQRGFQAFVSDALRVPLRTASCDACISIAVIHHFSTQAKQQYDKEERRKELKRLRGEDTWMLPEINQRLQEIEEDGSVKSKKKKEKKSKKKKEKKKKTKKEKTTGDGSNDSSEDSGDEWVEAQTQAAKAWQVAGESKPPESNLNPAHNVERDEWMTFDFLAMKTTSTAEKRAEKERLKDEERAKAQAIEQAGLHKLELNPYWKDGGTGLPPGEMAGTPAKKGSIVNDAGLSWLRKSYQRMKETAERQQRSLNDVVAERYGSMEEFQQRLAEAEEAVYGQSRGGESGRPARGGWRKGGNEARERWRRTDGDGAERERRGRNEGNSSPTDTDRHRAGRGGERGGYLERGRGRDEGRFRDRYGGRDDEREMDGGRDDERDIDGGRGRDDERGRDGGRGRERKRDAGTDRERDDEQESDGENNRKKNRETSASSSGQNWSPRPPSLGSLKSRFLKPSDDDDEHGEAPQRRPPRARPSTGFLKPRSDDEDSGPRGSNRPAREQGGHPPRESEEKERDPGKTVTAPDDGPRAGKAAVTTSRSESDSEEEEEEEELPLLSEEEMNRLGAKLVKAEIMGNAAMVEKLRSQLDAAHKAKENHAARKILQDTAKSKQVTVDASEDQDVLLFRTDHSGRAWPVNDPSGPQEPRGGRRKKKAIETHVDGERVRYFQDDDSVGLKEMVRREKMSTPQDQTALYSRMASKMMGKTDGDNYTLDDMFVSSAAQREGEGREEERMRSRAVGESRRLAACMEKCQQCFSSPELQKHLIVAIGSKVYLSLPAGMSMAEGHCRICPLQHHCSATGLDEDVWTEMQLFRRTLVQMFESQELDCVFMETHMNLRRRQHMVLECIPLPRELGDMAPIYFKKAIMECDEEWAMNKKVVELSSKDIRHSVPRGLPYFAVDFGLQGGFAHVIENEQKFPHYFGKEVVGGMMDLEPRRWRKLIRENFDDQRKKVLRFSQWWKPYDCTKTKD</sequence>